<evidence type="ECO:0000313" key="1">
    <source>
        <dbReference type="EMBL" id="MEW9805700.1"/>
    </source>
</evidence>
<name>A0ABV3QXW7_9HYPH</name>
<dbReference type="EMBL" id="JBFOCI010000002">
    <property type="protein sequence ID" value="MEW9805700.1"/>
    <property type="molecule type" value="Genomic_DNA"/>
</dbReference>
<dbReference type="RefSeq" id="WP_367722789.1">
    <property type="nucleotide sequence ID" value="NZ_JBFOCI010000002.1"/>
</dbReference>
<proteinExistence type="predicted"/>
<dbReference type="Gene3D" id="3.30.1360.130">
    <property type="entry name" value="Dipeptide transport protein"/>
    <property type="match status" value="1"/>
</dbReference>
<accession>A0ABV3QXW7</accession>
<dbReference type="InterPro" id="IPR036177">
    <property type="entry name" value="Peptidase_M55_sf"/>
</dbReference>
<dbReference type="PIRSF" id="PIRSF015853">
    <property type="entry name" value="Pep_DppA"/>
    <property type="match status" value="1"/>
</dbReference>
<protein>
    <submittedName>
        <fullName evidence="1">M55 family metallopeptidase</fullName>
    </submittedName>
</protein>
<gene>
    <name evidence="1" type="ORF">ABUE31_06880</name>
</gene>
<dbReference type="SUPFAM" id="SSF63992">
    <property type="entry name" value="Dipeptide transport protein"/>
    <property type="match status" value="1"/>
</dbReference>
<dbReference type="InterPro" id="IPR007035">
    <property type="entry name" value="Peptidase_M55"/>
</dbReference>
<dbReference type="Gene3D" id="3.40.50.10780">
    <property type="entry name" value="Dipeptide transport protein"/>
    <property type="match status" value="1"/>
</dbReference>
<keyword evidence="2" id="KW-1185">Reference proteome</keyword>
<dbReference type="Pfam" id="PF04951">
    <property type="entry name" value="Peptidase_M55"/>
    <property type="match status" value="1"/>
</dbReference>
<organism evidence="1 2">
    <name type="scientific">Mesorhizobium marinum</name>
    <dbReference type="NCBI Taxonomy" id="3228790"/>
    <lineage>
        <taxon>Bacteria</taxon>
        <taxon>Pseudomonadati</taxon>
        <taxon>Pseudomonadota</taxon>
        <taxon>Alphaproteobacteria</taxon>
        <taxon>Hyphomicrobiales</taxon>
        <taxon>Phyllobacteriaceae</taxon>
        <taxon>Mesorhizobium</taxon>
    </lineage>
</organism>
<dbReference type="InterPro" id="IPR027476">
    <property type="entry name" value="DppA_N"/>
</dbReference>
<comment type="caution">
    <text evidence="1">The sequence shown here is derived from an EMBL/GenBank/DDBJ whole genome shotgun (WGS) entry which is preliminary data.</text>
</comment>
<dbReference type="Proteomes" id="UP001556196">
    <property type="component" value="Unassembled WGS sequence"/>
</dbReference>
<reference evidence="1 2" key="1">
    <citation type="submission" date="2024-06" db="EMBL/GenBank/DDBJ databases">
        <authorList>
            <person name="Tuo L."/>
        </authorList>
    </citation>
    <scope>NUCLEOTIDE SEQUENCE [LARGE SCALE GENOMIC DNA]</scope>
    <source>
        <strain evidence="1 2">ZMM04-5</strain>
    </source>
</reference>
<evidence type="ECO:0000313" key="2">
    <source>
        <dbReference type="Proteomes" id="UP001556196"/>
    </source>
</evidence>
<sequence length="274" mass="28476">MNIYISMDIEGVAGVSSAFQGQRGNPDYELARRLMTAEANAAAAGAFRGGATAVTVADSHGSMQNLVLEDIDPRVRVVSGSRRPVSMVAGLDRSHDGLVLIGYHAAAGRRGVLAHTISSAAFRHIDINGMTTGEPTLFAGHAAELGVPLLAASGDDCLATEIEAQFPGAARIVTKSTISAEAVDSMAPAAARALIEEQVRSAVERAGDCPVTPPCRPPHVVTVEFLRQTYADAAALLPWIERRDVLSVTFTVGSFGDAASILSALSIMAAAPTQ</sequence>